<evidence type="ECO:0000256" key="2">
    <source>
        <dbReference type="ARBA" id="ARBA00013855"/>
    </source>
</evidence>
<dbReference type="PIRSF" id="PIRSF038471">
    <property type="entry name" value="MreC"/>
    <property type="match status" value="1"/>
</dbReference>
<evidence type="ECO:0000256" key="5">
    <source>
        <dbReference type="SAM" id="Coils"/>
    </source>
</evidence>
<keyword evidence="5" id="KW-0175">Coiled coil</keyword>
<evidence type="ECO:0000256" key="4">
    <source>
        <dbReference type="ARBA" id="ARBA00032089"/>
    </source>
</evidence>
<comment type="caution">
    <text evidence="7">The sequence shown here is derived from an EMBL/GenBank/DDBJ whole genome shotgun (WGS) entry which is preliminary data.</text>
</comment>
<evidence type="ECO:0000313" key="7">
    <source>
        <dbReference type="EMBL" id="TCM65217.1"/>
    </source>
</evidence>
<dbReference type="Pfam" id="PF04085">
    <property type="entry name" value="MreC"/>
    <property type="match status" value="1"/>
</dbReference>
<dbReference type="Gene3D" id="2.40.10.350">
    <property type="entry name" value="Rod shape-determining protein MreC, domain 2"/>
    <property type="match status" value="1"/>
</dbReference>
<dbReference type="AlphaFoldDB" id="A0A4R1XM96"/>
<proteinExistence type="inferred from homology"/>
<evidence type="ECO:0000256" key="3">
    <source>
        <dbReference type="ARBA" id="ARBA00022960"/>
    </source>
</evidence>
<name>A0A4R1XM96_ACICA</name>
<dbReference type="InterPro" id="IPR007221">
    <property type="entry name" value="MreC"/>
</dbReference>
<protein>
    <recommendedName>
        <fullName evidence="2">Cell shape-determining protein MreC</fullName>
    </recommendedName>
    <alternativeName>
        <fullName evidence="4">Cell shape protein MreC</fullName>
    </alternativeName>
</protein>
<keyword evidence="3" id="KW-0133">Cell shape</keyword>
<reference evidence="7 8" key="1">
    <citation type="submission" date="2019-03" db="EMBL/GenBank/DDBJ databases">
        <title>Genomic analyses of the natural microbiome of Caenorhabditis elegans.</title>
        <authorList>
            <person name="Samuel B."/>
        </authorList>
    </citation>
    <scope>NUCLEOTIDE SEQUENCE [LARGE SCALE GENOMIC DNA]</scope>
    <source>
        <strain evidence="7 8">JUb89</strain>
    </source>
</reference>
<evidence type="ECO:0000259" key="6">
    <source>
        <dbReference type="Pfam" id="PF04085"/>
    </source>
</evidence>
<dbReference type="InterPro" id="IPR042175">
    <property type="entry name" value="Cell/Rod_MreC_2"/>
</dbReference>
<feature type="coiled-coil region" evidence="5">
    <location>
        <begin position="22"/>
        <end position="56"/>
    </location>
</feature>
<comment type="similarity">
    <text evidence="1">Belongs to the MreC family.</text>
</comment>
<sequence length="242" mass="26524">MHAAYNPIYALASYPVLSKEWLNQQTKSEAQLRRENTAMQAELLQAKVRLQKLSELSAENTRLRGLLDTPLIIDGRMEIAEVIGTDADPLRHIIVINRGSTSHLSVGQTVLDDQGIMGQIIDVYPHSSRILLLSDMEHSLSVRLERSGMRAIVSGTGDLGRLKMEYVPTSANIKVGDKVFSSGLGQHFPAGYLVGTVSKVQRHNSGEFAQIEVTPAAQLAGGHHVVVLFSDSLAMEQPYANR</sequence>
<keyword evidence="8" id="KW-1185">Reference proteome</keyword>
<dbReference type="NCBIfam" id="TIGR00219">
    <property type="entry name" value="mreC"/>
    <property type="match status" value="1"/>
</dbReference>
<evidence type="ECO:0000313" key="8">
    <source>
        <dbReference type="Proteomes" id="UP000294963"/>
    </source>
</evidence>
<dbReference type="PANTHER" id="PTHR34138:SF1">
    <property type="entry name" value="CELL SHAPE-DETERMINING PROTEIN MREC"/>
    <property type="match status" value="1"/>
</dbReference>
<accession>A0A4R1XM96</accession>
<dbReference type="Proteomes" id="UP000294963">
    <property type="component" value="Unassembled WGS sequence"/>
</dbReference>
<dbReference type="Gene3D" id="2.40.10.340">
    <property type="entry name" value="Rod shape-determining protein MreC, domain 1"/>
    <property type="match status" value="1"/>
</dbReference>
<gene>
    <name evidence="7" type="ORF">EC844_11555</name>
</gene>
<dbReference type="GO" id="GO:0008360">
    <property type="term" value="P:regulation of cell shape"/>
    <property type="evidence" value="ECO:0007669"/>
    <property type="project" value="UniProtKB-KW"/>
</dbReference>
<dbReference type="EMBL" id="SLVJ01000015">
    <property type="protein sequence ID" value="TCM65217.1"/>
    <property type="molecule type" value="Genomic_DNA"/>
</dbReference>
<dbReference type="InterPro" id="IPR042177">
    <property type="entry name" value="Cell/Rod_1"/>
</dbReference>
<feature type="domain" description="Rod shape-determining protein MreC beta-barrel core" evidence="6">
    <location>
        <begin position="82"/>
        <end position="228"/>
    </location>
</feature>
<evidence type="ECO:0000256" key="1">
    <source>
        <dbReference type="ARBA" id="ARBA00009369"/>
    </source>
</evidence>
<dbReference type="InterPro" id="IPR055342">
    <property type="entry name" value="MreC_beta-barrel_core"/>
</dbReference>
<organism evidence="7 8">
    <name type="scientific">Acinetobacter calcoaceticus</name>
    <dbReference type="NCBI Taxonomy" id="471"/>
    <lineage>
        <taxon>Bacteria</taxon>
        <taxon>Pseudomonadati</taxon>
        <taxon>Pseudomonadota</taxon>
        <taxon>Gammaproteobacteria</taxon>
        <taxon>Moraxellales</taxon>
        <taxon>Moraxellaceae</taxon>
        <taxon>Acinetobacter</taxon>
        <taxon>Acinetobacter calcoaceticus/baumannii complex</taxon>
    </lineage>
</organism>
<dbReference type="GO" id="GO:0005886">
    <property type="term" value="C:plasma membrane"/>
    <property type="evidence" value="ECO:0007669"/>
    <property type="project" value="TreeGrafter"/>
</dbReference>
<dbReference type="PANTHER" id="PTHR34138">
    <property type="entry name" value="CELL SHAPE-DETERMINING PROTEIN MREC"/>
    <property type="match status" value="1"/>
</dbReference>